<dbReference type="Pfam" id="PF00319">
    <property type="entry name" value="SRF-TF"/>
    <property type="match status" value="1"/>
</dbReference>
<organism evidence="7 8">
    <name type="scientific">Tanacetum coccineum</name>
    <dbReference type="NCBI Taxonomy" id="301880"/>
    <lineage>
        <taxon>Eukaryota</taxon>
        <taxon>Viridiplantae</taxon>
        <taxon>Streptophyta</taxon>
        <taxon>Embryophyta</taxon>
        <taxon>Tracheophyta</taxon>
        <taxon>Spermatophyta</taxon>
        <taxon>Magnoliopsida</taxon>
        <taxon>eudicotyledons</taxon>
        <taxon>Gunneridae</taxon>
        <taxon>Pentapetalae</taxon>
        <taxon>asterids</taxon>
        <taxon>campanulids</taxon>
        <taxon>Asterales</taxon>
        <taxon>Asteraceae</taxon>
        <taxon>Asteroideae</taxon>
        <taxon>Anthemideae</taxon>
        <taxon>Anthemidinae</taxon>
        <taxon>Tanacetum</taxon>
    </lineage>
</organism>
<dbReference type="InterPro" id="IPR002100">
    <property type="entry name" value="TF_MADSbox"/>
</dbReference>
<evidence type="ECO:0000313" key="8">
    <source>
        <dbReference type="Proteomes" id="UP001151760"/>
    </source>
</evidence>
<dbReference type="SMART" id="SM00432">
    <property type="entry name" value="MADS"/>
    <property type="match status" value="1"/>
</dbReference>
<evidence type="ECO:0000313" key="7">
    <source>
        <dbReference type="EMBL" id="GJT33449.1"/>
    </source>
</evidence>
<keyword evidence="5" id="KW-0539">Nucleus</keyword>
<dbReference type="PANTHER" id="PTHR11945">
    <property type="entry name" value="MADS BOX PROTEIN"/>
    <property type="match status" value="1"/>
</dbReference>
<dbReference type="PROSITE" id="PS50066">
    <property type="entry name" value="MADS_BOX_2"/>
    <property type="match status" value="1"/>
</dbReference>
<evidence type="ECO:0000259" key="6">
    <source>
        <dbReference type="PROSITE" id="PS50066"/>
    </source>
</evidence>
<dbReference type="CDD" id="cd00265">
    <property type="entry name" value="MADS_MEF2_like"/>
    <property type="match status" value="1"/>
</dbReference>
<comment type="subcellular location">
    <subcellularLocation>
        <location evidence="1">Nucleus</location>
    </subcellularLocation>
</comment>
<dbReference type="InterPro" id="IPR033896">
    <property type="entry name" value="MEF2-like_N"/>
</dbReference>
<feature type="domain" description="MADS-box" evidence="6">
    <location>
        <begin position="13"/>
        <end position="73"/>
    </location>
</feature>
<reference evidence="7" key="1">
    <citation type="journal article" date="2022" name="Int. J. Mol. Sci.">
        <title>Draft Genome of Tanacetum Coccineum: Genomic Comparison of Closely Related Tanacetum-Family Plants.</title>
        <authorList>
            <person name="Yamashiro T."/>
            <person name="Shiraishi A."/>
            <person name="Nakayama K."/>
            <person name="Satake H."/>
        </authorList>
    </citation>
    <scope>NUCLEOTIDE SEQUENCE</scope>
</reference>
<evidence type="ECO:0000256" key="5">
    <source>
        <dbReference type="ARBA" id="ARBA00023242"/>
    </source>
</evidence>
<evidence type="ECO:0000256" key="4">
    <source>
        <dbReference type="ARBA" id="ARBA00023163"/>
    </source>
</evidence>
<reference evidence="7" key="2">
    <citation type="submission" date="2022-01" db="EMBL/GenBank/DDBJ databases">
        <authorList>
            <person name="Yamashiro T."/>
            <person name="Shiraishi A."/>
            <person name="Satake H."/>
            <person name="Nakayama K."/>
        </authorList>
    </citation>
    <scope>NUCLEOTIDE SEQUENCE</scope>
</reference>
<comment type="caution">
    <text evidence="7">The sequence shown here is derived from an EMBL/GenBank/DDBJ whole genome shotgun (WGS) entry which is preliminary data.</text>
</comment>
<dbReference type="EMBL" id="BQNB010014878">
    <property type="protein sequence ID" value="GJT33449.1"/>
    <property type="molecule type" value="Genomic_DNA"/>
</dbReference>
<dbReference type="InterPro" id="IPR036879">
    <property type="entry name" value="TF_MADSbox_sf"/>
</dbReference>
<keyword evidence="3" id="KW-0238">DNA-binding</keyword>
<evidence type="ECO:0000256" key="3">
    <source>
        <dbReference type="ARBA" id="ARBA00023125"/>
    </source>
</evidence>
<dbReference type="SUPFAM" id="SSF55455">
    <property type="entry name" value="SRF-like"/>
    <property type="match status" value="1"/>
</dbReference>
<evidence type="ECO:0000256" key="1">
    <source>
        <dbReference type="ARBA" id="ARBA00004123"/>
    </source>
</evidence>
<dbReference type="Proteomes" id="UP001151760">
    <property type="component" value="Unassembled WGS sequence"/>
</dbReference>
<dbReference type="Gene3D" id="3.40.1810.10">
    <property type="entry name" value="Transcription factor, MADS-box"/>
    <property type="match status" value="1"/>
</dbReference>
<protein>
    <submittedName>
        <fullName evidence="7">Agamous-like MADS-box protein AGL62</fullName>
    </submittedName>
</protein>
<accession>A0ABQ5D8L7</accession>
<sequence>MVPVNNMNKKTSHGRKKIEIKRIEENNNRQVTFSKRRNGLFKKAAELCVLTGAKIAIIVNSPGGRVFAFGHPNVDALINTYLATQKNVDVDVDMGRSALPINEFNQHYAEISHELELEKMRKDMIPEKISSEFWFDEPIDGMDVAELEHYVFSLQELKRKVLTRADELMDINNASAVFGPSINNTTPLAIHGPTVLQHLQGPETNVLQGPNVLSQEGLNVFDNAWKNNNGQYYFDHALMMNANVQGQGSVNYNLGGELEKFH</sequence>
<evidence type="ECO:0000256" key="2">
    <source>
        <dbReference type="ARBA" id="ARBA00023015"/>
    </source>
</evidence>
<dbReference type="PRINTS" id="PR00404">
    <property type="entry name" value="MADSDOMAIN"/>
</dbReference>
<keyword evidence="8" id="KW-1185">Reference proteome</keyword>
<keyword evidence="4" id="KW-0804">Transcription</keyword>
<dbReference type="PANTHER" id="PTHR11945:SF723">
    <property type="entry name" value="AGAMOUS-LIKE MADS-BOX PROTEIN AGL62"/>
    <property type="match status" value="1"/>
</dbReference>
<name>A0ABQ5D8L7_9ASTR</name>
<proteinExistence type="predicted"/>
<gene>
    <name evidence="7" type="ORF">Tco_0923868</name>
</gene>
<keyword evidence="2" id="KW-0805">Transcription regulation</keyword>